<reference evidence="4 5" key="1">
    <citation type="submission" date="2020-10" db="EMBL/GenBank/DDBJ databases">
        <title>Wide distribution of Phycisphaera-like planctomycetes from WD2101 soil group in peatlands and genome analysis of the first cultivated representative.</title>
        <authorList>
            <person name="Dedysh S.N."/>
            <person name="Beletsky A.V."/>
            <person name="Ivanova A."/>
            <person name="Kulichevskaya I.S."/>
            <person name="Suzina N.E."/>
            <person name="Philippov D.A."/>
            <person name="Rakitin A.L."/>
            <person name="Mardanov A.V."/>
            <person name="Ravin N.V."/>
        </authorList>
    </citation>
    <scope>NUCLEOTIDE SEQUENCE [LARGE SCALE GENOMIC DNA]</scope>
    <source>
        <strain evidence="4 5">M1803</strain>
    </source>
</reference>
<dbReference type="InterPro" id="IPR012334">
    <property type="entry name" value="Pectin_lyas_fold"/>
</dbReference>
<evidence type="ECO:0000256" key="2">
    <source>
        <dbReference type="SAM" id="SignalP"/>
    </source>
</evidence>
<sequence>MNLIRTTLLLTCFGCLLAPAIAMAQPAAVAGGTGDGPPIDLTCVGVAAPAVVHVRAGAFPDVGVSPLDSRFEWDFGDPGSRYNQLPGWNAAHVYDRPGTYTITLTVRLAGGRELTRSTWVRIAPDARKKIYVSGDGNDRLDGTSAGRAVRTAGRALQLAGGGDVWVLFRKGDTFDIGATIAINGSGIRLGNYARSGGAGGEDLFKDGVPLKPPPGVAATTAPPKRDALPVLKKVPGGTKDDSMFLLRGPQDVLVEGIEFDSAWDLKSEFGSKKVPARAFTVGGTNIGFRWCSFRNLTDAINTELRPTGVLVEECTFSDEIRGYCIYANGASHAYIGNVMRQSRQEHLIRASEPGVTHVLVAYNDLRRQGQAKGSIEFRDADWFYVASNYLHSGTLRVGPQEQDKATVPDWQKIKCEWGVVQDNRLDDLFFNVRLGTYHVMFRNNVIRMRDEDWAIIIACDKPGYDDVRKAADIRIAHNTVINEGTKGMFLFVQGTPVDLVVQQNVYVAPNVKPGGSNAGIFTTRSLDGFTTIDGNVFPAGPGGMHRLNSQQADRNAWQKDPKVKGERYGLVPFDADDNVPLMTNAGAKVGSDKRERKQATTP</sequence>
<dbReference type="EMBL" id="CP063458">
    <property type="protein sequence ID" value="QOV91254.1"/>
    <property type="molecule type" value="Genomic_DNA"/>
</dbReference>
<evidence type="ECO:0000313" key="4">
    <source>
        <dbReference type="EMBL" id="QOV91254.1"/>
    </source>
</evidence>
<feature type="compositionally biased region" description="Basic and acidic residues" evidence="1">
    <location>
        <begin position="590"/>
        <end position="602"/>
    </location>
</feature>
<feature type="region of interest" description="Disordered" evidence="1">
    <location>
        <begin position="581"/>
        <end position="602"/>
    </location>
</feature>
<dbReference type="SUPFAM" id="SSF49299">
    <property type="entry name" value="PKD domain"/>
    <property type="match status" value="1"/>
</dbReference>
<dbReference type="Gene3D" id="2.160.20.10">
    <property type="entry name" value="Single-stranded right-handed beta-helix, Pectin lyase-like"/>
    <property type="match status" value="1"/>
</dbReference>
<keyword evidence="2" id="KW-0732">Signal</keyword>
<dbReference type="Gene3D" id="2.60.40.10">
    <property type="entry name" value="Immunoglobulins"/>
    <property type="match status" value="1"/>
</dbReference>
<protein>
    <submittedName>
        <fullName evidence="4">PKD domain-containing protein</fullName>
    </submittedName>
</protein>
<dbReference type="Proteomes" id="UP000593765">
    <property type="component" value="Chromosome"/>
</dbReference>
<dbReference type="Pfam" id="PF18911">
    <property type="entry name" value="PKD_4"/>
    <property type="match status" value="1"/>
</dbReference>
<evidence type="ECO:0000259" key="3">
    <source>
        <dbReference type="PROSITE" id="PS50093"/>
    </source>
</evidence>
<dbReference type="AlphaFoldDB" id="A0A7M2X0S2"/>
<evidence type="ECO:0000256" key="1">
    <source>
        <dbReference type="SAM" id="MobiDB-lite"/>
    </source>
</evidence>
<accession>A0A7M2X0S2</accession>
<feature type="chain" id="PRO_5034890854" evidence="2">
    <location>
        <begin position="25"/>
        <end position="602"/>
    </location>
</feature>
<dbReference type="InterPro" id="IPR000601">
    <property type="entry name" value="PKD_dom"/>
</dbReference>
<dbReference type="InterPro" id="IPR035986">
    <property type="entry name" value="PKD_dom_sf"/>
</dbReference>
<dbReference type="PROSITE" id="PS50093">
    <property type="entry name" value="PKD"/>
    <property type="match status" value="1"/>
</dbReference>
<dbReference type="KEGG" id="hbs:IPV69_07815"/>
<name>A0A7M2X0S2_9BACT</name>
<keyword evidence="5" id="KW-1185">Reference proteome</keyword>
<gene>
    <name evidence="4" type="ORF">IPV69_07815</name>
</gene>
<dbReference type="SUPFAM" id="SSF51126">
    <property type="entry name" value="Pectin lyase-like"/>
    <property type="match status" value="1"/>
</dbReference>
<dbReference type="RefSeq" id="WP_206294452.1">
    <property type="nucleotide sequence ID" value="NZ_CP063458.1"/>
</dbReference>
<proteinExistence type="predicted"/>
<dbReference type="CDD" id="cd00146">
    <property type="entry name" value="PKD"/>
    <property type="match status" value="1"/>
</dbReference>
<evidence type="ECO:0000313" key="5">
    <source>
        <dbReference type="Proteomes" id="UP000593765"/>
    </source>
</evidence>
<dbReference type="InterPro" id="IPR013783">
    <property type="entry name" value="Ig-like_fold"/>
</dbReference>
<feature type="signal peptide" evidence="2">
    <location>
        <begin position="1"/>
        <end position="24"/>
    </location>
</feature>
<dbReference type="InterPro" id="IPR011050">
    <property type="entry name" value="Pectin_lyase_fold/virulence"/>
</dbReference>
<organism evidence="4 5">
    <name type="scientific">Humisphaera borealis</name>
    <dbReference type="NCBI Taxonomy" id="2807512"/>
    <lineage>
        <taxon>Bacteria</taxon>
        <taxon>Pseudomonadati</taxon>
        <taxon>Planctomycetota</taxon>
        <taxon>Phycisphaerae</taxon>
        <taxon>Tepidisphaerales</taxon>
        <taxon>Tepidisphaeraceae</taxon>
        <taxon>Humisphaera</taxon>
    </lineage>
</organism>
<feature type="domain" description="PKD" evidence="3">
    <location>
        <begin position="65"/>
        <end position="122"/>
    </location>
</feature>